<sequence length="200" mass="21649">MNQNFWTVVVVIVALLIIIGLMTRGWRNRARSQAHLFDTVPQPPDDPGDVVLGPLTGVYIGSTVAGDWQARIARPPLGHRSAGKLTAYTNGLHLELANDDVWIPRADLVEVRRASALANKTVPGGGILAARWKVAAAEGHTVIDSGFRADDKDSYPQWEALRGDDVVDTDTDIEHDTSTSVDGDAVPSTDTTTSRTEEKQ</sequence>
<protein>
    <recommendedName>
        <fullName evidence="3">PH domain-containing protein</fullName>
    </recommendedName>
</protein>
<feature type="transmembrane region" description="Helical" evidence="2">
    <location>
        <begin position="6"/>
        <end position="23"/>
    </location>
</feature>
<dbReference type="RefSeq" id="WP_182633046.1">
    <property type="nucleotide sequence ID" value="NZ_JAALDM010000222.1"/>
</dbReference>
<dbReference type="EMBL" id="JBHMDY010000013">
    <property type="protein sequence ID" value="MFB9261101.1"/>
    <property type="molecule type" value="Genomic_DNA"/>
</dbReference>
<evidence type="ECO:0000259" key="3">
    <source>
        <dbReference type="Pfam" id="PF25362"/>
    </source>
</evidence>
<proteinExistence type="predicted"/>
<dbReference type="Pfam" id="PF25362">
    <property type="entry name" value="bPH_11"/>
    <property type="match status" value="1"/>
</dbReference>
<reference evidence="4 5" key="1">
    <citation type="submission" date="2024-09" db="EMBL/GenBank/DDBJ databases">
        <authorList>
            <person name="Sun Q."/>
            <person name="Mori K."/>
        </authorList>
    </citation>
    <scope>NUCLEOTIDE SEQUENCE [LARGE SCALE GENOMIC DNA]</scope>
    <source>
        <strain evidence="4 5">CCM 7659</strain>
    </source>
</reference>
<dbReference type="Proteomes" id="UP001589700">
    <property type="component" value="Unassembled WGS sequence"/>
</dbReference>
<feature type="domain" description="PH" evidence="3">
    <location>
        <begin position="38"/>
        <end position="159"/>
    </location>
</feature>
<name>A0ABV5JU03_9ACTN</name>
<evidence type="ECO:0000256" key="1">
    <source>
        <dbReference type="SAM" id="MobiDB-lite"/>
    </source>
</evidence>
<feature type="region of interest" description="Disordered" evidence="1">
    <location>
        <begin position="159"/>
        <end position="200"/>
    </location>
</feature>
<accession>A0ABV5JU03</accession>
<evidence type="ECO:0000313" key="5">
    <source>
        <dbReference type="Proteomes" id="UP001589700"/>
    </source>
</evidence>
<dbReference type="InterPro" id="IPR057446">
    <property type="entry name" value="PH_bac"/>
</dbReference>
<keyword evidence="2" id="KW-1133">Transmembrane helix</keyword>
<evidence type="ECO:0000313" key="4">
    <source>
        <dbReference type="EMBL" id="MFB9261101.1"/>
    </source>
</evidence>
<keyword evidence="5" id="KW-1185">Reference proteome</keyword>
<gene>
    <name evidence="4" type="ORF">ACFFVD_14995</name>
</gene>
<comment type="caution">
    <text evidence="4">The sequence shown here is derived from an EMBL/GenBank/DDBJ whole genome shotgun (WGS) entry which is preliminary data.</text>
</comment>
<keyword evidence="2" id="KW-0472">Membrane</keyword>
<keyword evidence="2" id="KW-0812">Transmembrane</keyword>
<organism evidence="4 5">
    <name type="scientific">Dietzia aerolata</name>
    <dbReference type="NCBI Taxonomy" id="595984"/>
    <lineage>
        <taxon>Bacteria</taxon>
        <taxon>Bacillati</taxon>
        <taxon>Actinomycetota</taxon>
        <taxon>Actinomycetes</taxon>
        <taxon>Mycobacteriales</taxon>
        <taxon>Dietziaceae</taxon>
        <taxon>Dietzia</taxon>
    </lineage>
</organism>
<evidence type="ECO:0000256" key="2">
    <source>
        <dbReference type="SAM" id="Phobius"/>
    </source>
</evidence>